<dbReference type="AlphaFoldDB" id="A0A8J5RXB8"/>
<sequence length="121" mass="12261">MARSVCAAVLGLAVAVCCTATLATAAEWTVGDAKGWSFGVAGWENGKPFSAGDVLDFKYDAQMHNVVQVDQAGYNACAAGAGSKTFSSGDDKIALAAGKSFFICSFPGHCAAGMKIAVTAK</sequence>
<protein>
    <recommendedName>
        <fullName evidence="4">Plantacyanin</fullName>
    </recommendedName>
</protein>
<dbReference type="PANTHER" id="PTHR33021:SF261">
    <property type="entry name" value="OS02G0256800 PROTEIN"/>
    <property type="match status" value="1"/>
</dbReference>
<keyword evidence="5" id="KW-0732">Signal</keyword>
<keyword evidence="2" id="KW-0186">Copper</keyword>
<evidence type="ECO:0000256" key="2">
    <source>
        <dbReference type="ARBA" id="ARBA00023008"/>
    </source>
</evidence>
<dbReference type="PROSITE" id="PS51485">
    <property type="entry name" value="PHYTOCYANIN"/>
    <property type="match status" value="1"/>
</dbReference>
<dbReference type="Proteomes" id="UP000729402">
    <property type="component" value="Unassembled WGS sequence"/>
</dbReference>
<dbReference type="PROSITE" id="PS00196">
    <property type="entry name" value="COPPER_BLUE"/>
    <property type="match status" value="1"/>
</dbReference>
<evidence type="ECO:0000313" key="7">
    <source>
        <dbReference type="EMBL" id="KAG8058632.1"/>
    </source>
</evidence>
<dbReference type="OrthoDB" id="1934652at2759"/>
<evidence type="ECO:0000256" key="4">
    <source>
        <dbReference type="ARBA" id="ARBA00082491"/>
    </source>
</evidence>
<proteinExistence type="predicted"/>
<dbReference type="GO" id="GO:0005886">
    <property type="term" value="C:plasma membrane"/>
    <property type="evidence" value="ECO:0007669"/>
    <property type="project" value="TreeGrafter"/>
</dbReference>
<dbReference type="Pfam" id="PF02298">
    <property type="entry name" value="Cu_bind_like"/>
    <property type="match status" value="1"/>
</dbReference>
<evidence type="ECO:0000256" key="3">
    <source>
        <dbReference type="ARBA" id="ARBA00023157"/>
    </source>
</evidence>
<feature type="domain" description="Phytocyanin" evidence="6">
    <location>
        <begin position="26"/>
        <end position="121"/>
    </location>
</feature>
<dbReference type="InterPro" id="IPR039391">
    <property type="entry name" value="Phytocyanin-like"/>
</dbReference>
<dbReference type="PANTHER" id="PTHR33021">
    <property type="entry name" value="BLUE COPPER PROTEIN"/>
    <property type="match status" value="1"/>
</dbReference>
<comment type="caution">
    <text evidence="7">The sequence shown here is derived from an EMBL/GenBank/DDBJ whole genome shotgun (WGS) entry which is preliminary data.</text>
</comment>
<gene>
    <name evidence="7" type="ORF">GUJ93_ZPchr0002g24293</name>
</gene>
<accession>A0A8J5RXB8</accession>
<dbReference type="GO" id="GO:0009055">
    <property type="term" value="F:electron transfer activity"/>
    <property type="evidence" value="ECO:0007669"/>
    <property type="project" value="InterPro"/>
</dbReference>
<dbReference type="CDD" id="cd11013">
    <property type="entry name" value="Plantacyanin"/>
    <property type="match status" value="1"/>
</dbReference>
<feature type="chain" id="PRO_5035309191" description="Plantacyanin" evidence="5">
    <location>
        <begin position="26"/>
        <end position="121"/>
    </location>
</feature>
<dbReference type="InterPro" id="IPR028871">
    <property type="entry name" value="BlueCu_1_BS"/>
</dbReference>
<evidence type="ECO:0000313" key="8">
    <source>
        <dbReference type="Proteomes" id="UP000729402"/>
    </source>
</evidence>
<dbReference type="GO" id="GO:0046872">
    <property type="term" value="F:metal ion binding"/>
    <property type="evidence" value="ECO:0007669"/>
    <property type="project" value="UniProtKB-KW"/>
</dbReference>
<dbReference type="EMBL" id="JAAALK010000287">
    <property type="protein sequence ID" value="KAG8058632.1"/>
    <property type="molecule type" value="Genomic_DNA"/>
</dbReference>
<dbReference type="InterPro" id="IPR041844">
    <property type="entry name" value="Plantacyanin"/>
</dbReference>
<evidence type="ECO:0000256" key="1">
    <source>
        <dbReference type="ARBA" id="ARBA00022723"/>
    </source>
</evidence>
<keyword evidence="8" id="KW-1185">Reference proteome</keyword>
<feature type="signal peptide" evidence="5">
    <location>
        <begin position="1"/>
        <end position="25"/>
    </location>
</feature>
<reference evidence="7" key="1">
    <citation type="journal article" date="2021" name="bioRxiv">
        <title>Whole Genome Assembly and Annotation of Northern Wild Rice, Zizania palustris L., Supports a Whole Genome Duplication in the Zizania Genus.</title>
        <authorList>
            <person name="Haas M."/>
            <person name="Kono T."/>
            <person name="Macchietto M."/>
            <person name="Millas R."/>
            <person name="McGilp L."/>
            <person name="Shao M."/>
            <person name="Duquette J."/>
            <person name="Hirsch C.N."/>
            <person name="Kimball J."/>
        </authorList>
    </citation>
    <scope>NUCLEOTIDE SEQUENCE</scope>
    <source>
        <tissue evidence="7">Fresh leaf tissue</tissue>
    </source>
</reference>
<keyword evidence="3" id="KW-1015">Disulfide bond</keyword>
<dbReference type="FunFam" id="2.60.40.420:FF:000013">
    <property type="entry name" value="basic blue protein-like"/>
    <property type="match status" value="1"/>
</dbReference>
<organism evidence="7 8">
    <name type="scientific">Zizania palustris</name>
    <name type="common">Northern wild rice</name>
    <dbReference type="NCBI Taxonomy" id="103762"/>
    <lineage>
        <taxon>Eukaryota</taxon>
        <taxon>Viridiplantae</taxon>
        <taxon>Streptophyta</taxon>
        <taxon>Embryophyta</taxon>
        <taxon>Tracheophyta</taxon>
        <taxon>Spermatophyta</taxon>
        <taxon>Magnoliopsida</taxon>
        <taxon>Liliopsida</taxon>
        <taxon>Poales</taxon>
        <taxon>Poaceae</taxon>
        <taxon>BOP clade</taxon>
        <taxon>Oryzoideae</taxon>
        <taxon>Oryzeae</taxon>
        <taxon>Zizaniinae</taxon>
        <taxon>Zizania</taxon>
    </lineage>
</organism>
<evidence type="ECO:0000259" key="6">
    <source>
        <dbReference type="PROSITE" id="PS51485"/>
    </source>
</evidence>
<reference evidence="7" key="2">
    <citation type="submission" date="2021-02" db="EMBL/GenBank/DDBJ databases">
        <authorList>
            <person name="Kimball J.A."/>
            <person name="Haas M.W."/>
            <person name="Macchietto M."/>
            <person name="Kono T."/>
            <person name="Duquette J."/>
            <person name="Shao M."/>
        </authorList>
    </citation>
    <scope>NUCLEOTIDE SEQUENCE</scope>
    <source>
        <tissue evidence="7">Fresh leaf tissue</tissue>
    </source>
</reference>
<dbReference type="InterPro" id="IPR003245">
    <property type="entry name" value="Phytocyanin_dom"/>
</dbReference>
<keyword evidence="1" id="KW-0479">Metal-binding</keyword>
<name>A0A8J5RXB8_ZIZPA</name>
<evidence type="ECO:0000256" key="5">
    <source>
        <dbReference type="SAM" id="SignalP"/>
    </source>
</evidence>